<feature type="compositionally biased region" description="Basic and acidic residues" evidence="1">
    <location>
        <begin position="164"/>
        <end position="173"/>
    </location>
</feature>
<organism evidence="3 4">
    <name type="scientific">Thyridium curvatum</name>
    <dbReference type="NCBI Taxonomy" id="1093900"/>
    <lineage>
        <taxon>Eukaryota</taxon>
        <taxon>Fungi</taxon>
        <taxon>Dikarya</taxon>
        <taxon>Ascomycota</taxon>
        <taxon>Pezizomycotina</taxon>
        <taxon>Sordariomycetes</taxon>
        <taxon>Sordariomycetidae</taxon>
        <taxon>Thyridiales</taxon>
        <taxon>Thyridiaceae</taxon>
        <taxon>Thyridium</taxon>
    </lineage>
</organism>
<dbReference type="Proteomes" id="UP000319257">
    <property type="component" value="Unassembled WGS sequence"/>
</dbReference>
<dbReference type="RefSeq" id="XP_030994730.1">
    <property type="nucleotide sequence ID" value="XM_031141321.1"/>
</dbReference>
<evidence type="ECO:0000313" key="4">
    <source>
        <dbReference type="Proteomes" id="UP000319257"/>
    </source>
</evidence>
<protein>
    <submittedName>
        <fullName evidence="3">Uncharacterized protein</fullName>
    </submittedName>
</protein>
<evidence type="ECO:0000256" key="1">
    <source>
        <dbReference type="SAM" id="MobiDB-lite"/>
    </source>
</evidence>
<dbReference type="InParanoid" id="A0A507B6L1"/>
<evidence type="ECO:0000313" key="3">
    <source>
        <dbReference type="EMBL" id="TPX13019.1"/>
    </source>
</evidence>
<name>A0A507B6L1_9PEZI</name>
<dbReference type="EMBL" id="SKBQ01000038">
    <property type="protein sequence ID" value="TPX13019.1"/>
    <property type="molecule type" value="Genomic_DNA"/>
</dbReference>
<keyword evidence="4" id="KW-1185">Reference proteome</keyword>
<sequence length="300" mass="32931">MKATPAAALLGCLLLAAGAGAVQLRGGDEPQVPVTTAEGFRWKNPFVGHGGDEFSAPAGYEAACEVVGTYYAREHTLRDHMTPPPQGFKPWANLLKDLFGGRPFPGSWEGRDAHGSLRTVLVMDYADVPPAVREWIDSDEGRQRGLFGVYDRDTPDSEPEPPEGQEKKSDGMEDWGDKVMVFAAGALYEVLPLWVADESKCQAALKDLSRYKPVAEDGAVVAWPIQHTPPDRRHDRREIRIKIKAQVLKAKEGKRVDLVEELEKDAKDAKEEQKKNAAKDGDDGKTKDAKESVSAAKDEL</sequence>
<dbReference type="OrthoDB" id="4359806at2759"/>
<dbReference type="GeneID" id="41974111"/>
<gene>
    <name evidence="3" type="ORF">E0L32_006664</name>
</gene>
<feature type="region of interest" description="Disordered" evidence="1">
    <location>
        <begin position="146"/>
        <end position="173"/>
    </location>
</feature>
<accession>A0A507B6L1</accession>
<feature type="chain" id="PRO_5021370783" evidence="2">
    <location>
        <begin position="22"/>
        <end position="300"/>
    </location>
</feature>
<keyword evidence="2" id="KW-0732">Signal</keyword>
<reference evidence="3 4" key="1">
    <citation type="submission" date="2019-06" db="EMBL/GenBank/DDBJ databases">
        <title>Draft genome sequence of the filamentous fungus Phialemoniopsis curvata isolated from diesel fuel.</title>
        <authorList>
            <person name="Varaljay V.A."/>
            <person name="Lyon W.J."/>
            <person name="Crouch A.L."/>
            <person name="Drake C.E."/>
            <person name="Hollomon J.M."/>
            <person name="Nadeau L.J."/>
            <person name="Nunn H.S."/>
            <person name="Stevenson B.S."/>
            <person name="Bojanowski C.L."/>
            <person name="Crookes-Goodson W.J."/>
        </authorList>
    </citation>
    <scope>NUCLEOTIDE SEQUENCE [LARGE SCALE GENOMIC DNA]</scope>
    <source>
        <strain evidence="3 4">D216</strain>
    </source>
</reference>
<feature type="region of interest" description="Disordered" evidence="1">
    <location>
        <begin position="265"/>
        <end position="300"/>
    </location>
</feature>
<comment type="caution">
    <text evidence="3">The sequence shown here is derived from an EMBL/GenBank/DDBJ whole genome shotgun (WGS) entry which is preliminary data.</text>
</comment>
<evidence type="ECO:0000256" key="2">
    <source>
        <dbReference type="SAM" id="SignalP"/>
    </source>
</evidence>
<dbReference type="AlphaFoldDB" id="A0A507B6L1"/>
<feature type="signal peptide" evidence="2">
    <location>
        <begin position="1"/>
        <end position="21"/>
    </location>
</feature>
<proteinExistence type="predicted"/>